<feature type="domain" description="Outer membrane protein beta-barrel" evidence="2">
    <location>
        <begin position="58"/>
        <end position="247"/>
    </location>
</feature>
<accession>A0A5N1J0L7</accession>
<comment type="caution">
    <text evidence="3">The sequence shown here is derived from an EMBL/GenBank/DDBJ whole genome shotgun (WGS) entry which is preliminary data.</text>
</comment>
<keyword evidence="1" id="KW-0732">Signal</keyword>
<dbReference type="AlphaFoldDB" id="A0A5N1J0L7"/>
<dbReference type="RefSeq" id="WP_150903317.1">
    <property type="nucleotide sequence ID" value="NZ_VTWT01000003.1"/>
</dbReference>
<keyword evidence="4" id="KW-1185">Reference proteome</keyword>
<protein>
    <submittedName>
        <fullName evidence="3">PorT family protein</fullName>
    </submittedName>
</protein>
<dbReference type="InterPro" id="IPR025665">
    <property type="entry name" value="Beta-barrel_OMP_2"/>
</dbReference>
<organism evidence="3 4">
    <name type="scientific">Adhaeribacter soli</name>
    <dbReference type="NCBI Taxonomy" id="2607655"/>
    <lineage>
        <taxon>Bacteria</taxon>
        <taxon>Pseudomonadati</taxon>
        <taxon>Bacteroidota</taxon>
        <taxon>Cytophagia</taxon>
        <taxon>Cytophagales</taxon>
        <taxon>Hymenobacteraceae</taxon>
        <taxon>Adhaeribacter</taxon>
    </lineage>
</organism>
<dbReference type="SUPFAM" id="SSF56925">
    <property type="entry name" value="OMPA-like"/>
    <property type="match status" value="1"/>
</dbReference>
<dbReference type="InterPro" id="IPR011250">
    <property type="entry name" value="OMP/PagP_B-barrel"/>
</dbReference>
<dbReference type="EMBL" id="VTWT01000003">
    <property type="protein sequence ID" value="KAA9340245.1"/>
    <property type="molecule type" value="Genomic_DNA"/>
</dbReference>
<evidence type="ECO:0000259" key="2">
    <source>
        <dbReference type="Pfam" id="PF13568"/>
    </source>
</evidence>
<dbReference type="Pfam" id="PF13568">
    <property type="entry name" value="OMP_b-brl_2"/>
    <property type="match status" value="1"/>
</dbReference>
<feature type="chain" id="PRO_5024795851" evidence="1">
    <location>
        <begin position="22"/>
        <end position="282"/>
    </location>
</feature>
<evidence type="ECO:0000313" key="4">
    <source>
        <dbReference type="Proteomes" id="UP000326570"/>
    </source>
</evidence>
<dbReference type="Proteomes" id="UP000326570">
    <property type="component" value="Unassembled WGS sequence"/>
</dbReference>
<evidence type="ECO:0000313" key="3">
    <source>
        <dbReference type="EMBL" id="KAA9340245.1"/>
    </source>
</evidence>
<evidence type="ECO:0000256" key="1">
    <source>
        <dbReference type="SAM" id="SignalP"/>
    </source>
</evidence>
<sequence length="282" mass="31513">MKLKSLLAAALLSCGFFAANAQKGPHIGLITGYNTTWVIDSKLYDDPNYDSRTTWNSAPFGVVLGYKFNPSSTIQVEVFKNNMGAEYDIKGSNIFGGDTKTVGEKRIELQYTSVPVLYKFTTGEKVRFNFHFGPQFNFLRKGSEVNQVTERTVLRAGLSSTDLTAGDVEVYENAPATSLDLEIPNKSIVLNAGTYNRPDHATYKNDDKANFNKTDIGAALGLGLEADLIDNLYLSANVRFYYGFNDIRSDSWINMEKERGYYESRNNVTGGFQLGLHYRFDL</sequence>
<name>A0A5N1J0L7_9BACT</name>
<reference evidence="3 4" key="1">
    <citation type="submission" date="2019-09" db="EMBL/GenBank/DDBJ databases">
        <title>Genome sequence of Adhaeribacter sp. M2.</title>
        <authorList>
            <person name="Srinivasan S."/>
        </authorList>
    </citation>
    <scope>NUCLEOTIDE SEQUENCE [LARGE SCALE GENOMIC DNA]</scope>
    <source>
        <strain evidence="3 4">M2</strain>
    </source>
</reference>
<gene>
    <name evidence="3" type="ORF">F0P94_07815</name>
</gene>
<feature type="signal peptide" evidence="1">
    <location>
        <begin position="1"/>
        <end position="21"/>
    </location>
</feature>
<proteinExistence type="predicted"/>